<name>A0A8V8TMA6_HUMAN</name>
<keyword evidence="5 6" id="KW-1267">Proteomics identification</keyword>
<dbReference type="SMART" id="SM00964">
    <property type="entry name" value="STAT_int"/>
    <property type="match status" value="1"/>
</dbReference>
<dbReference type="GO" id="GO:0007165">
    <property type="term" value="P:signal transduction"/>
    <property type="evidence" value="ECO:0007669"/>
    <property type="project" value="InterPro"/>
</dbReference>
<dbReference type="EMBL" id="AC099811">
    <property type="status" value="NOT_ANNOTATED_CDS"/>
    <property type="molecule type" value="Genomic_DNA"/>
</dbReference>
<evidence type="ECO:0007829" key="6">
    <source>
        <dbReference type="ProteomicsDB" id="A0A8V8TMA6"/>
    </source>
</evidence>
<dbReference type="OpenTargets" id="ENSG00000173757"/>
<proteinExistence type="evidence at protein level"/>
<dbReference type="Proteomes" id="UP000005640">
    <property type="component" value="Chromosome 17"/>
</dbReference>
<keyword evidence="4" id="KW-1185">Reference proteome</keyword>
<gene>
    <name evidence="3" type="primary">STAT5B</name>
</gene>
<reference evidence="3" key="4">
    <citation type="submission" date="2025-05" db="UniProtKB">
        <authorList>
            <consortium name="Ensembl"/>
        </authorList>
    </citation>
    <scope>IDENTIFICATION</scope>
</reference>
<dbReference type="Ensembl" id="ENST00000698810.1">
    <property type="protein sequence ID" value="ENSP00000513949.1"/>
    <property type="gene ID" value="ENSG00000173757.11"/>
</dbReference>
<accession>A0A8V8TMA6</accession>
<reference evidence="3" key="2">
    <citation type="journal article" date="2004" name="Nature">
        <title>Finishing the euchromatic sequence of the human genome.</title>
        <authorList>
            <consortium name="International Human Genome Sequencing Consortium"/>
        </authorList>
    </citation>
    <scope>NUCLEOTIDE SEQUENCE [LARGE SCALE GENOMIC DNA]</scope>
</reference>
<dbReference type="Gene3D" id="1.10.532.10">
    <property type="entry name" value="STAT transcription factor, N-terminal domain"/>
    <property type="match status" value="1"/>
</dbReference>
<dbReference type="AlphaFoldDB" id="A0A8V8TMA6"/>
<dbReference type="SMR" id="A0A8V8TMA6"/>
<reference evidence="3" key="1">
    <citation type="journal article" date="2001" name="Nature">
        <title>Initial sequencing and analysis of the human genome.</title>
        <authorList>
            <consortium name="International Human Genome Sequencing Consortium"/>
            <person name="Lander E.S."/>
            <person name="Linton L.M."/>
            <person name="Birren B."/>
            <person name="Nusbaum C."/>
            <person name="Zody M.C."/>
            <person name="Baldwin J."/>
            <person name="Devon K."/>
            <person name="Dewar K."/>
            <person name="Doyle M."/>
            <person name="FitzHugh W."/>
            <person name="Funke R."/>
            <person name="Gage D."/>
            <person name="Harris K."/>
            <person name="Heaford A."/>
            <person name="Howland J."/>
            <person name="Kann L."/>
            <person name="Lehoczky J."/>
            <person name="LeVine R."/>
            <person name="McEwan P."/>
            <person name="McKernan K."/>
            <person name="Meldrim J."/>
            <person name="Mesirov J.P."/>
            <person name="Miranda C."/>
            <person name="Morris W."/>
            <person name="Naylor J."/>
            <person name="Raymond C."/>
            <person name="Rosetti M."/>
            <person name="Santos R."/>
            <person name="Sheridan A."/>
            <person name="Sougnez C."/>
            <person name="Stange-Thomann N."/>
            <person name="Stojanovic N."/>
            <person name="Subramanian A."/>
            <person name="Wyman D."/>
            <person name="Rogers J."/>
            <person name="Sulston J."/>
            <person name="Ainscough R."/>
            <person name="Beck S."/>
            <person name="Bentley D."/>
            <person name="Burton J."/>
            <person name="Clee C."/>
            <person name="Carter N."/>
            <person name="Coulson A."/>
            <person name="Deadman R."/>
            <person name="Deloukas P."/>
            <person name="Dunham A."/>
            <person name="Dunham I."/>
            <person name="Durbin R."/>
            <person name="French L."/>
            <person name="Grafham D."/>
            <person name="Gregory S."/>
            <person name="Hubbard T."/>
            <person name="Humphray S."/>
            <person name="Hunt A."/>
            <person name="Jones M."/>
            <person name="Lloyd C."/>
            <person name="McMurray A."/>
            <person name="Matthews L."/>
            <person name="Mercer S."/>
            <person name="Milne S."/>
            <person name="Mullikin J.C."/>
            <person name="Mungall A."/>
            <person name="Plumb R."/>
            <person name="Ross M."/>
            <person name="Shownkeen R."/>
            <person name="Sims S."/>
            <person name="Waterston R.H."/>
            <person name="Wilson R.K."/>
            <person name="Hillier L.W."/>
            <person name="McPherson J.D."/>
            <person name="Marra M.A."/>
            <person name="Mardis E.R."/>
            <person name="Fulton L.A."/>
            <person name="Chinwalla A.T."/>
            <person name="Pepin K.H."/>
            <person name="Gish W.R."/>
            <person name="Chissoe S.L."/>
            <person name="Wendl M.C."/>
            <person name="Delehaunty K.D."/>
            <person name="Miner T.L."/>
            <person name="Delehaunty A."/>
            <person name="Kramer J.B."/>
            <person name="Cook L.L."/>
            <person name="Fulton R.S."/>
            <person name="Johnson D.L."/>
            <person name="Minx P.J."/>
            <person name="Clifton S.W."/>
            <person name="Hawkins T."/>
            <person name="Branscomb E."/>
            <person name="Predki P."/>
            <person name="Richardson P."/>
            <person name="Wenning S."/>
            <person name="Slezak T."/>
            <person name="Doggett N."/>
            <person name="Cheng J.F."/>
            <person name="Olsen A."/>
            <person name="Lucas S."/>
            <person name="Elkin C."/>
            <person name="Uberbacher E."/>
            <person name="Frazier M."/>
            <person name="Gibbs R.A."/>
            <person name="Muzny D.M."/>
            <person name="Scherer S.E."/>
            <person name="Bouck J.B."/>
            <person name="Sodergren E.J."/>
            <person name="Worley K.C."/>
            <person name="Rives C.M."/>
            <person name="Gorrell J.H."/>
            <person name="Metzker M.L."/>
            <person name="Naylor S.L."/>
            <person name="Kucherlapati R.S."/>
            <person name="Nelson D.L."/>
            <person name="Weinstock G.M."/>
            <person name="Sakaki Y."/>
            <person name="Fujiyama A."/>
            <person name="Hattori M."/>
            <person name="Yada T."/>
            <person name="Toyoda A."/>
            <person name="Itoh T."/>
            <person name="Kawagoe C."/>
            <person name="Watanabe H."/>
            <person name="Totoki Y."/>
            <person name="Taylor T."/>
            <person name="Weissenbach J."/>
            <person name="Heilig R."/>
            <person name="Saurin W."/>
            <person name="Artiguenave F."/>
            <person name="Brottier P."/>
            <person name="Bruls T."/>
            <person name="Pelletier E."/>
            <person name="Robert C."/>
            <person name="Wincker P."/>
            <person name="Smith D.R."/>
            <person name="Doucette-Stamm L."/>
            <person name="Rubenfield M."/>
            <person name="Weinstock K."/>
            <person name="Lee H.M."/>
            <person name="Dubois J."/>
            <person name="Rosenthal A."/>
            <person name="Platzer M."/>
            <person name="Nyakatura G."/>
            <person name="Taudien S."/>
            <person name="Rump A."/>
            <person name="Yang H."/>
            <person name="Yu J."/>
            <person name="Wang J."/>
            <person name="Huang G."/>
            <person name="Gu J."/>
            <person name="Hood L."/>
            <person name="Rowen L."/>
            <person name="Madan A."/>
            <person name="Qin S."/>
            <person name="Davis R.W."/>
            <person name="Federspiel N.A."/>
            <person name="Abola A.P."/>
            <person name="Proctor M.J."/>
            <person name="Myers R.M."/>
            <person name="Schmutz J."/>
            <person name="Dickson M."/>
            <person name="Grimwood J."/>
            <person name="Cox D.R."/>
            <person name="Olson M.V."/>
            <person name="Kaul R."/>
            <person name="Raymond C."/>
            <person name="Shimizu N."/>
            <person name="Kawasaki K."/>
            <person name="Minoshima S."/>
            <person name="Evans G.A."/>
            <person name="Athanasiou M."/>
            <person name="Schultz R."/>
            <person name="Roe B.A."/>
            <person name="Chen F."/>
            <person name="Pan H."/>
            <person name="Ramser J."/>
            <person name="Lehrach H."/>
            <person name="Reinhardt R."/>
            <person name="McCombie W.R."/>
            <person name="de la Bastide M."/>
            <person name="Dedhia N."/>
            <person name="Blocker H."/>
            <person name="Hornischer K."/>
            <person name="Nordsiek G."/>
            <person name="Agarwala R."/>
            <person name="Aravind L."/>
            <person name="Bailey J.A."/>
            <person name="Bateman A."/>
            <person name="Batzoglou S."/>
            <person name="Birney E."/>
            <person name="Bork P."/>
            <person name="Brown D.G."/>
            <person name="Burge C.B."/>
            <person name="Cerutti L."/>
            <person name="Chen H.C."/>
            <person name="Church D."/>
            <person name="Clamp M."/>
            <person name="Copley R.R."/>
            <person name="Doerks T."/>
            <person name="Eddy S.R."/>
            <person name="Eichler E.E."/>
            <person name="Furey T.S."/>
            <person name="Galagan J."/>
            <person name="Gilbert J.G."/>
            <person name="Harmon C."/>
            <person name="Hayashizaki Y."/>
            <person name="Haussler D."/>
            <person name="Hermjakob H."/>
            <person name="Hokamp K."/>
            <person name="Jang W."/>
            <person name="Johnson L.S."/>
            <person name="Jones T.A."/>
            <person name="Kasif S."/>
            <person name="Kaspryzk A."/>
            <person name="Kennedy S."/>
            <person name="Kent W.J."/>
            <person name="Kitts P."/>
            <person name="Koonin E.V."/>
            <person name="Korf I."/>
            <person name="Kulp D."/>
            <person name="Lancet D."/>
            <person name="Lowe T.M."/>
            <person name="McLysaght A."/>
            <person name="Mikkelsen T."/>
            <person name="Moran J.V."/>
            <person name="Mulder N."/>
            <person name="Pollara V.J."/>
            <person name="Ponting C.P."/>
            <person name="Schuler G."/>
            <person name="Schultz J."/>
            <person name="Slater G."/>
            <person name="Smit A.F."/>
            <person name="Stupka E."/>
            <person name="Szustakowski J."/>
            <person name="Thierry-Mieg D."/>
            <person name="Thierry-Mieg J."/>
            <person name="Wagner L."/>
            <person name="Wallis J."/>
            <person name="Wheeler R."/>
            <person name="Williams A."/>
            <person name="Wolf Y.I."/>
            <person name="Wolfe K.H."/>
            <person name="Yang S.P."/>
            <person name="Yeh R.F."/>
            <person name="Collins F."/>
            <person name="Guyer M.S."/>
            <person name="Peterson J."/>
            <person name="Felsenfeld A."/>
            <person name="Wetterstrand K.A."/>
            <person name="Patrinos A."/>
            <person name="Morgan M.J."/>
            <person name="de Jong P."/>
            <person name="Catanese J.J."/>
            <person name="Osoegawa K."/>
            <person name="Shizuya H."/>
            <person name="Choi S."/>
            <person name="Chen Y.J."/>
        </authorList>
    </citation>
    <scope>NUCLEOTIDE SEQUENCE [LARGE SCALE GENOMIC DNA]</scope>
</reference>
<dbReference type="HGNC" id="HGNC:11367">
    <property type="gene designation" value="STAT5B"/>
</dbReference>
<organism evidence="3 4">
    <name type="scientific">Homo sapiens</name>
    <name type="common">Human</name>
    <dbReference type="NCBI Taxonomy" id="9606"/>
    <lineage>
        <taxon>Eukaryota</taxon>
        <taxon>Metazoa</taxon>
        <taxon>Chordata</taxon>
        <taxon>Craniata</taxon>
        <taxon>Vertebrata</taxon>
        <taxon>Euteleostomi</taxon>
        <taxon>Mammalia</taxon>
        <taxon>Eutheria</taxon>
        <taxon>Euarchontoglires</taxon>
        <taxon>Primates</taxon>
        <taxon>Haplorrhini</taxon>
        <taxon>Catarrhini</taxon>
        <taxon>Hominidae</taxon>
        <taxon>Homo</taxon>
    </lineage>
</organism>
<feature type="domain" description="STAT transcription factor protein interaction" evidence="2">
    <location>
        <begin position="2"/>
        <end position="71"/>
    </location>
</feature>
<sequence length="73" mass="8907">MAVWIQAQQLQGEALHQMQALYGQHFPIEVRHYLSQWIESQAWRTLRPPSSWRAWCRSCRRRQSTRWGKMGFY</sequence>
<protein>
    <submittedName>
        <fullName evidence="3">Signal transducer and activator of transcription 5B</fullName>
    </submittedName>
</protein>
<reference evidence="3 4" key="3">
    <citation type="journal article" date="2006" name="Nature">
        <title>DNA sequence of human chromosome 17 and analysis of rearrangement in the human lineage.</title>
        <authorList>
            <person name="Zody M.C."/>
            <person name="Garber M."/>
            <person name="Adams D.J."/>
            <person name="Sharpe T."/>
            <person name="Harrow J."/>
            <person name="Lupski J.R."/>
            <person name="Nicholson C."/>
            <person name="Searle S.M."/>
            <person name="Wilming L."/>
            <person name="Young S.K."/>
            <person name="Abouelleil A."/>
            <person name="Allen N.R."/>
            <person name="Bi W."/>
            <person name="Bloom T."/>
            <person name="Borowsky M.L."/>
            <person name="Bugalter B.E."/>
            <person name="Butler J."/>
            <person name="Chang J.L."/>
            <person name="Chen C.K."/>
            <person name="Cook A."/>
            <person name="Corum B."/>
            <person name="Cuomo C.A."/>
            <person name="de Jong P.J."/>
            <person name="DeCaprio D."/>
            <person name="Dewar K."/>
            <person name="FitzGerald M."/>
            <person name="Gilbert J."/>
            <person name="Gibson R."/>
            <person name="Gnerre S."/>
            <person name="Goldstein S."/>
            <person name="Grafham D.V."/>
            <person name="Grocock R."/>
            <person name="Hafez N."/>
            <person name="Hagopian D.S."/>
            <person name="Hart E."/>
            <person name="Norman C.H."/>
            <person name="Humphray S."/>
            <person name="Jaffe D.B."/>
            <person name="Jones M."/>
            <person name="Kamal M."/>
            <person name="Khodiyar V.K."/>
            <person name="LaButti K."/>
            <person name="Laird G."/>
            <person name="Lehoczky J."/>
            <person name="Liu X."/>
            <person name="Lokyitsang T."/>
            <person name="Loveland J."/>
            <person name="Lui A."/>
            <person name="Macdonald P."/>
            <person name="Major J.E."/>
            <person name="Matthews L."/>
            <person name="Mauceli E."/>
            <person name="McCarroll S.A."/>
            <person name="Mihalev A.H."/>
            <person name="Mudge J."/>
            <person name="Nguyen C."/>
            <person name="Nicol R."/>
            <person name="O'Leary S.B."/>
            <person name="Osoegawa K."/>
            <person name="Schwartz D.C."/>
            <person name="Shaw-Smith C."/>
            <person name="Stankiewicz P."/>
            <person name="Steward C."/>
            <person name="Swarbreck D."/>
            <person name="Venkataraman V."/>
            <person name="Whittaker C.A."/>
            <person name="Yang X."/>
            <person name="Zimmer A.R."/>
            <person name="Bradley A."/>
            <person name="Hubbard T."/>
            <person name="Birren B.W."/>
            <person name="Rogers J."/>
            <person name="Lander E.S."/>
            <person name="Nusbaum C."/>
        </authorList>
    </citation>
    <scope>NUCLEOTIDE SEQUENCE [LARGE SCALE GENOMIC DNA]</scope>
</reference>
<keyword evidence="1" id="KW-0727">SH2 domain</keyword>
<evidence type="ECO:0000256" key="1">
    <source>
        <dbReference type="ARBA" id="ARBA00022999"/>
    </source>
</evidence>
<dbReference type="Ensembl" id="ENST00000698803.1">
    <property type="protein sequence ID" value="ENSP00000513945.1"/>
    <property type="gene ID" value="ENSG00000173757.11"/>
</dbReference>
<dbReference type="GeneTree" id="ENSGT01080000257420"/>
<evidence type="ECO:0000313" key="3">
    <source>
        <dbReference type="Ensembl" id="ENSP00000513949.1"/>
    </source>
</evidence>
<dbReference type="OrthoDB" id="19300at2759"/>
<dbReference type="InterPro" id="IPR036535">
    <property type="entry name" value="STAT_N_sf"/>
</dbReference>
<dbReference type="InterPro" id="IPR013799">
    <property type="entry name" value="STAT_TF_prot_interaction"/>
</dbReference>
<evidence type="ECO:0007829" key="5">
    <source>
        <dbReference type="PeptideAtlas" id="A0A8V8TMA6"/>
    </source>
</evidence>
<evidence type="ECO:0000259" key="2">
    <source>
        <dbReference type="SMART" id="SM00964"/>
    </source>
</evidence>
<evidence type="ECO:0000313" key="4">
    <source>
        <dbReference type="Proteomes" id="UP000005640"/>
    </source>
</evidence>
<dbReference type="PANTHER" id="PTHR11801">
    <property type="entry name" value="SIGNAL TRANSDUCER AND ACTIVATOR OF TRANSCRIPTION"/>
    <property type="match status" value="1"/>
</dbReference>
<dbReference type="InterPro" id="IPR001217">
    <property type="entry name" value="STAT"/>
</dbReference>
<dbReference type="GO" id="GO:0003700">
    <property type="term" value="F:DNA-binding transcription factor activity"/>
    <property type="evidence" value="ECO:0007669"/>
    <property type="project" value="InterPro"/>
</dbReference>
<dbReference type="Pfam" id="PF02865">
    <property type="entry name" value="STAT_int"/>
    <property type="match status" value="1"/>
</dbReference>
<dbReference type="SUPFAM" id="SSF48092">
    <property type="entry name" value="Transcription factor STAT-4 N-domain"/>
    <property type="match status" value="1"/>
</dbReference>